<evidence type="ECO:0000313" key="4">
    <source>
        <dbReference type="Proteomes" id="UP000601789"/>
    </source>
</evidence>
<protein>
    <recommendedName>
        <fullName evidence="2">Thiol:disulfide interchange protein DsbD N-terminal domain-containing protein</fullName>
    </recommendedName>
</protein>
<keyword evidence="1" id="KW-0732">Signal</keyword>
<organism evidence="3 4">
    <name type="scientific">Aquamicrobium zhengzhouense</name>
    <dbReference type="NCBI Taxonomy" id="2781738"/>
    <lineage>
        <taxon>Bacteria</taxon>
        <taxon>Pseudomonadati</taxon>
        <taxon>Pseudomonadota</taxon>
        <taxon>Alphaproteobacteria</taxon>
        <taxon>Hyphomicrobiales</taxon>
        <taxon>Phyllobacteriaceae</taxon>
        <taxon>Aquamicrobium</taxon>
    </lineage>
</organism>
<dbReference type="RefSeq" id="WP_198477536.1">
    <property type="nucleotide sequence ID" value="NZ_JADGMQ010000012.1"/>
</dbReference>
<keyword evidence="4" id="KW-1185">Reference proteome</keyword>
<dbReference type="Proteomes" id="UP000601789">
    <property type="component" value="Unassembled WGS sequence"/>
</dbReference>
<feature type="signal peptide" evidence="1">
    <location>
        <begin position="1"/>
        <end position="22"/>
    </location>
</feature>
<comment type="caution">
    <text evidence="3">The sequence shown here is derived from an EMBL/GenBank/DDBJ whole genome shotgun (WGS) entry which is preliminary data.</text>
</comment>
<evidence type="ECO:0000259" key="2">
    <source>
        <dbReference type="Pfam" id="PF11412"/>
    </source>
</evidence>
<name>A0ABS0SHT7_9HYPH</name>
<proteinExistence type="predicted"/>
<evidence type="ECO:0000313" key="3">
    <source>
        <dbReference type="EMBL" id="MBI1621998.1"/>
    </source>
</evidence>
<reference evidence="3 4" key="1">
    <citation type="submission" date="2020-10" db="EMBL/GenBank/DDBJ databases">
        <title>Aquamicrobium zhengzhouensis sp. nov., a exopolysaccharide producing bacterium isolated from farmland soil.</title>
        <authorList>
            <person name="Wang X."/>
        </authorList>
    </citation>
    <scope>NUCLEOTIDE SEQUENCE [LARGE SCALE GENOMIC DNA]</scope>
    <source>
        <strain evidence="4">cd-1</strain>
    </source>
</reference>
<evidence type="ECO:0000256" key="1">
    <source>
        <dbReference type="SAM" id="SignalP"/>
    </source>
</evidence>
<dbReference type="Pfam" id="PF11412">
    <property type="entry name" value="DsbD_N"/>
    <property type="match status" value="1"/>
</dbReference>
<gene>
    <name evidence="3" type="ORF">IOD40_15155</name>
</gene>
<feature type="chain" id="PRO_5046114288" description="Thiol:disulfide interchange protein DsbD N-terminal domain-containing protein" evidence="1">
    <location>
        <begin position="23"/>
        <end position="269"/>
    </location>
</feature>
<accession>A0ABS0SHT7</accession>
<feature type="domain" description="Thiol:disulfide interchange protein DsbD N-terminal" evidence="2">
    <location>
        <begin position="50"/>
        <end position="151"/>
    </location>
</feature>
<dbReference type="EMBL" id="JADGMQ010000012">
    <property type="protein sequence ID" value="MBI1621998.1"/>
    <property type="molecule type" value="Genomic_DNA"/>
</dbReference>
<sequence>MLLSRISALLILSLAAAQAAQAASSDWHNVEGGSIRIVTAGAPDAEGYIRGALQIDLAPGWKTYWMDPGASGVPPQISAALDGAPAEVEIGFPPPQRFDDGYTQWTGYDHSVSLALTMRVPKDASDRREFTANAFLGVCEMICIPVQAELSFSLEGNGNSAEDAQMVASAFAALPPSLEETMKLELIAREDDALIVEARLPDGMSALDLFLAGNEGLTLEVPEIETSTTGSSTRFRVPIAFSAPGAQAGDLAYTLLTSDGAYTGQLSLR</sequence>
<dbReference type="InterPro" id="IPR028250">
    <property type="entry name" value="DsbDN"/>
</dbReference>